<feature type="region of interest" description="Disordered" evidence="1">
    <location>
        <begin position="21"/>
        <end position="94"/>
    </location>
</feature>
<evidence type="ECO:0000313" key="3">
    <source>
        <dbReference type="Proteomes" id="UP001066276"/>
    </source>
</evidence>
<evidence type="ECO:0000313" key="2">
    <source>
        <dbReference type="EMBL" id="KAJ1150562.1"/>
    </source>
</evidence>
<comment type="caution">
    <text evidence="2">The sequence shown here is derived from an EMBL/GenBank/DDBJ whole genome shotgun (WGS) entry which is preliminary data.</text>
</comment>
<name>A0AAV7RFM4_PLEWA</name>
<proteinExistence type="predicted"/>
<evidence type="ECO:0000256" key="1">
    <source>
        <dbReference type="SAM" id="MobiDB-lite"/>
    </source>
</evidence>
<gene>
    <name evidence="2" type="ORF">NDU88_003352</name>
</gene>
<organism evidence="2 3">
    <name type="scientific">Pleurodeles waltl</name>
    <name type="common">Iberian ribbed newt</name>
    <dbReference type="NCBI Taxonomy" id="8319"/>
    <lineage>
        <taxon>Eukaryota</taxon>
        <taxon>Metazoa</taxon>
        <taxon>Chordata</taxon>
        <taxon>Craniata</taxon>
        <taxon>Vertebrata</taxon>
        <taxon>Euteleostomi</taxon>
        <taxon>Amphibia</taxon>
        <taxon>Batrachia</taxon>
        <taxon>Caudata</taxon>
        <taxon>Salamandroidea</taxon>
        <taxon>Salamandridae</taxon>
        <taxon>Pleurodelinae</taxon>
        <taxon>Pleurodeles</taxon>
    </lineage>
</organism>
<keyword evidence="3" id="KW-1185">Reference proteome</keyword>
<protein>
    <submittedName>
        <fullName evidence="2">Uncharacterized protein</fullName>
    </submittedName>
</protein>
<dbReference type="AlphaFoldDB" id="A0AAV7RFM4"/>
<accession>A0AAV7RFM4</accession>
<reference evidence="2" key="1">
    <citation type="journal article" date="2022" name="bioRxiv">
        <title>Sequencing and chromosome-scale assembly of the giantPleurodeles waltlgenome.</title>
        <authorList>
            <person name="Brown T."/>
            <person name="Elewa A."/>
            <person name="Iarovenko S."/>
            <person name="Subramanian E."/>
            <person name="Araus A.J."/>
            <person name="Petzold A."/>
            <person name="Susuki M."/>
            <person name="Suzuki K.-i.T."/>
            <person name="Hayashi T."/>
            <person name="Toyoda A."/>
            <person name="Oliveira C."/>
            <person name="Osipova E."/>
            <person name="Leigh N.D."/>
            <person name="Simon A."/>
            <person name="Yun M.H."/>
        </authorList>
    </citation>
    <scope>NUCLEOTIDE SEQUENCE</scope>
    <source>
        <strain evidence="2">20211129_DDA</strain>
        <tissue evidence="2">Liver</tissue>
    </source>
</reference>
<dbReference type="Proteomes" id="UP001066276">
    <property type="component" value="Chromosome 5"/>
</dbReference>
<feature type="compositionally biased region" description="Basic and acidic residues" evidence="1">
    <location>
        <begin position="21"/>
        <end position="35"/>
    </location>
</feature>
<sequence>MCLCLQARDLGPLQTVLLLQRQEKKPEGDARRAVIEESSTEGDATGRSTFRAESSVGKDAAGKGEERKESSSGRDVDSEEEEVEESSERVQRESLTTCHVPGFTWLEQVRARIRAINSYRAAINESAGRITPDKKEKKERIKYTLHLTEKQREYL</sequence>
<dbReference type="EMBL" id="JANPWB010000009">
    <property type="protein sequence ID" value="KAJ1150562.1"/>
    <property type="molecule type" value="Genomic_DNA"/>
</dbReference>
<feature type="compositionally biased region" description="Basic and acidic residues" evidence="1">
    <location>
        <begin position="60"/>
        <end position="76"/>
    </location>
</feature>